<proteinExistence type="predicted"/>
<gene>
    <name evidence="1" type="ORF">MW7_007595</name>
</gene>
<reference evidence="1" key="1">
    <citation type="submission" date="2019-05" db="EMBL/GenBank/DDBJ databases">
        <title>Revised genome assembly of Burkholderiaceae (previously Ralstonia) sp. PBA.</title>
        <authorList>
            <person name="Gan H.M."/>
        </authorList>
    </citation>
    <scope>NUCLEOTIDE SEQUENCE</scope>
    <source>
        <strain evidence="1">PBA</strain>
    </source>
</reference>
<evidence type="ECO:0000313" key="1">
    <source>
        <dbReference type="EMBL" id="TMS58576.1"/>
    </source>
</evidence>
<organism evidence="1 2">
    <name type="scientific">Imbroritus primus</name>
    <dbReference type="NCBI Taxonomy" id="3058603"/>
    <lineage>
        <taxon>Bacteria</taxon>
        <taxon>Pseudomonadati</taxon>
        <taxon>Pseudomonadota</taxon>
        <taxon>Betaproteobacteria</taxon>
        <taxon>Burkholderiales</taxon>
        <taxon>Burkholderiaceae</taxon>
        <taxon>Imbroritus</taxon>
    </lineage>
</organism>
<accession>A0ACD3SQJ4</accession>
<protein>
    <submittedName>
        <fullName evidence="1">DUF1488 domain-containing protein</fullName>
    </submittedName>
</protein>
<comment type="caution">
    <text evidence="1">The sequence shown here is derived from an EMBL/GenBank/DDBJ whole genome shotgun (WGS) entry which is preliminary data.</text>
</comment>
<dbReference type="EMBL" id="AKCV02000015">
    <property type="protein sequence ID" value="TMS58576.1"/>
    <property type="molecule type" value="Genomic_DNA"/>
</dbReference>
<dbReference type="Proteomes" id="UP000004277">
    <property type="component" value="Unassembled WGS sequence"/>
</dbReference>
<name>A0ACD3SQJ4_9BURK</name>
<evidence type="ECO:0000313" key="2">
    <source>
        <dbReference type="Proteomes" id="UP000004277"/>
    </source>
</evidence>
<sequence>MDIEFPGVVPVYHGVDLRLAFPAMVDGRHVECRISAEALKDHFGAKSIRETDLHDAFRAHRAEIESAARWMLLGTTSSCIVLRSGTLRFLKCH</sequence>
<keyword evidence="2" id="KW-1185">Reference proteome</keyword>